<sequence>MTELSTADLCDQHRPEPVDVMTDSAVAIVQPGLLRDFGGRQSFHGQAATVKCYESNVLVRQLLETAGHGRVLVVDGGGSLRCALLGDNLAALAEKNGWSGIIVNGCVRDTAQLAGMQVGIKALAPCPLKSSKRDPGLKAVRVVIGGVQIRPGDWVYADLDGVLVSKEQLSL</sequence>
<protein>
    <recommendedName>
        <fullName evidence="9">4-hydroxy-4-methyl-2-oxoglutarate aldolase</fullName>
        <shortName evidence="9">HMG aldolase</shortName>
        <ecNumber evidence="9">4.1.1.112</ecNumber>
        <ecNumber evidence="9">4.1.3.17</ecNumber>
    </recommendedName>
    <alternativeName>
        <fullName evidence="9">Oxaloacetate decarboxylase</fullName>
    </alternativeName>
</protein>
<comment type="cofactor">
    <cofactor evidence="9">
        <name>a divalent metal cation</name>
        <dbReference type="ChEBI" id="CHEBI:60240"/>
    </cofactor>
</comment>
<dbReference type="EMBL" id="JADXDR010000170">
    <property type="protein sequence ID" value="KAI7836930.1"/>
    <property type="molecule type" value="Genomic_DNA"/>
</dbReference>
<evidence type="ECO:0000256" key="5">
    <source>
        <dbReference type="ARBA" id="ARBA00023239"/>
    </source>
</evidence>
<comment type="similarity">
    <text evidence="2 9">Belongs to the class II aldolase/RraA-like family.</text>
</comment>
<feature type="binding site" evidence="8">
    <location>
        <position position="108"/>
    </location>
    <ligand>
        <name>substrate</name>
    </ligand>
</feature>
<dbReference type="NCBIfam" id="NF006875">
    <property type="entry name" value="PRK09372.1"/>
    <property type="match status" value="1"/>
</dbReference>
<evidence type="ECO:0000256" key="2">
    <source>
        <dbReference type="ARBA" id="ARBA00008621"/>
    </source>
</evidence>
<feature type="binding site" evidence="8">
    <location>
        <begin position="86"/>
        <end position="89"/>
    </location>
    <ligand>
        <name>substrate</name>
    </ligand>
</feature>
<name>A0AAD5H1R1_9CHLO</name>
<evidence type="ECO:0000256" key="8">
    <source>
        <dbReference type="PIRSR" id="PIRSR605493-1"/>
    </source>
</evidence>
<dbReference type="AlphaFoldDB" id="A0AAD5H1R1"/>
<evidence type="ECO:0000256" key="1">
    <source>
        <dbReference type="ARBA" id="ARBA00001342"/>
    </source>
</evidence>
<dbReference type="CDD" id="cd16841">
    <property type="entry name" value="RraA_family"/>
    <property type="match status" value="1"/>
</dbReference>
<dbReference type="GO" id="GO:0008948">
    <property type="term" value="F:oxaloacetate decarboxylase activity"/>
    <property type="evidence" value="ECO:0007669"/>
    <property type="project" value="UniProtKB-EC"/>
</dbReference>
<dbReference type="Proteomes" id="UP001205105">
    <property type="component" value="Unassembled WGS sequence"/>
</dbReference>
<evidence type="ECO:0000256" key="4">
    <source>
        <dbReference type="ARBA" id="ARBA00022723"/>
    </source>
</evidence>
<dbReference type="GO" id="GO:0051252">
    <property type="term" value="P:regulation of RNA metabolic process"/>
    <property type="evidence" value="ECO:0007669"/>
    <property type="project" value="InterPro"/>
</dbReference>
<dbReference type="Gene3D" id="3.50.30.40">
    <property type="entry name" value="Ribonuclease E inhibitor RraA/RraA-like"/>
    <property type="match status" value="1"/>
</dbReference>
<comment type="catalytic activity">
    <reaction evidence="7 9">
        <text>oxaloacetate + H(+) = pyruvate + CO2</text>
        <dbReference type="Rhea" id="RHEA:15641"/>
        <dbReference type="ChEBI" id="CHEBI:15361"/>
        <dbReference type="ChEBI" id="CHEBI:15378"/>
        <dbReference type="ChEBI" id="CHEBI:16452"/>
        <dbReference type="ChEBI" id="CHEBI:16526"/>
        <dbReference type="EC" id="4.1.1.112"/>
    </reaction>
</comment>
<dbReference type="NCBIfam" id="TIGR01935">
    <property type="entry name" value="NOT-MenG"/>
    <property type="match status" value="1"/>
</dbReference>
<dbReference type="Pfam" id="PF03737">
    <property type="entry name" value="RraA-like"/>
    <property type="match status" value="1"/>
</dbReference>
<gene>
    <name evidence="10" type="ORF">COHA_009262</name>
</gene>
<dbReference type="PANTHER" id="PTHR33254:SF4">
    <property type="entry name" value="4-HYDROXY-4-METHYL-2-OXOGLUTARATE ALDOLASE 3-RELATED"/>
    <property type="match status" value="1"/>
</dbReference>
<dbReference type="SUPFAM" id="SSF89562">
    <property type="entry name" value="RraA-like"/>
    <property type="match status" value="1"/>
</dbReference>
<keyword evidence="4 8" id="KW-0479">Metal-binding</keyword>
<comment type="cofactor">
    <cofactor evidence="8">
        <name>Mg(2+)</name>
        <dbReference type="ChEBI" id="CHEBI:18420"/>
    </cofactor>
</comment>
<keyword evidence="11" id="KW-1185">Reference proteome</keyword>
<dbReference type="GO" id="GO:0047443">
    <property type="term" value="F:4-hydroxy-4-methyl-2-oxoglutarate aldolase activity"/>
    <property type="evidence" value="ECO:0007669"/>
    <property type="project" value="UniProtKB-EC"/>
</dbReference>
<dbReference type="EC" id="4.1.1.112" evidence="9"/>
<accession>A0AAD5H1R1</accession>
<comment type="catalytic activity">
    <reaction evidence="1 9">
        <text>4-hydroxy-4-methyl-2-oxoglutarate = 2 pyruvate</text>
        <dbReference type="Rhea" id="RHEA:22748"/>
        <dbReference type="ChEBI" id="CHEBI:15361"/>
        <dbReference type="ChEBI" id="CHEBI:58276"/>
        <dbReference type="EC" id="4.1.3.17"/>
    </reaction>
</comment>
<keyword evidence="8" id="KW-0460">Magnesium</keyword>
<dbReference type="GO" id="GO:0008428">
    <property type="term" value="F:ribonuclease inhibitor activity"/>
    <property type="evidence" value="ECO:0007669"/>
    <property type="project" value="InterPro"/>
</dbReference>
<reference evidence="10" key="1">
    <citation type="submission" date="2020-11" db="EMBL/GenBank/DDBJ databases">
        <title>Chlorella ohadii genome sequencing and assembly.</title>
        <authorList>
            <person name="Murik O."/>
            <person name="Treves H."/>
            <person name="Kedem I."/>
            <person name="Shotland Y."/>
            <person name="Kaplan A."/>
        </authorList>
    </citation>
    <scope>NUCLEOTIDE SEQUENCE</scope>
    <source>
        <strain evidence="10">1</strain>
    </source>
</reference>
<evidence type="ECO:0000256" key="9">
    <source>
        <dbReference type="RuleBase" id="RU004338"/>
    </source>
</evidence>
<comment type="caution">
    <text evidence="10">The sequence shown here is derived from an EMBL/GenBank/DDBJ whole genome shotgun (WGS) entry which is preliminary data.</text>
</comment>
<keyword evidence="5 9" id="KW-0456">Lyase</keyword>
<feature type="binding site" evidence="8">
    <location>
        <position position="109"/>
    </location>
    <ligand>
        <name>Mg(2+)</name>
        <dbReference type="ChEBI" id="CHEBI:18420"/>
    </ligand>
</feature>
<evidence type="ECO:0000256" key="3">
    <source>
        <dbReference type="ARBA" id="ARBA00011233"/>
    </source>
</evidence>
<dbReference type="InterPro" id="IPR010203">
    <property type="entry name" value="RraA"/>
</dbReference>
<organism evidence="10 11">
    <name type="scientific">Chlorella ohadii</name>
    <dbReference type="NCBI Taxonomy" id="2649997"/>
    <lineage>
        <taxon>Eukaryota</taxon>
        <taxon>Viridiplantae</taxon>
        <taxon>Chlorophyta</taxon>
        <taxon>core chlorophytes</taxon>
        <taxon>Trebouxiophyceae</taxon>
        <taxon>Chlorellales</taxon>
        <taxon>Chlorellaceae</taxon>
        <taxon>Chlorella clade</taxon>
        <taxon>Chlorella</taxon>
    </lineage>
</organism>
<evidence type="ECO:0000256" key="7">
    <source>
        <dbReference type="ARBA" id="ARBA00047973"/>
    </source>
</evidence>
<evidence type="ECO:0000313" key="10">
    <source>
        <dbReference type="EMBL" id="KAI7836930.1"/>
    </source>
</evidence>
<dbReference type="InterPro" id="IPR036704">
    <property type="entry name" value="RraA/RraA-like_sf"/>
</dbReference>
<evidence type="ECO:0000256" key="6">
    <source>
        <dbReference type="ARBA" id="ARBA00025046"/>
    </source>
</evidence>
<proteinExistence type="inferred from homology"/>
<dbReference type="GO" id="GO:0046872">
    <property type="term" value="F:metal ion binding"/>
    <property type="evidence" value="ECO:0007669"/>
    <property type="project" value="UniProtKB-KW"/>
</dbReference>
<comment type="function">
    <text evidence="6 9">Catalyzes the aldol cleavage of 4-hydroxy-4-methyl-2-oxoglutarate (HMG) into 2 molecules of pyruvate. Also contains a secondary oxaloacetate (OAA) decarboxylase activity due to the common pyruvate enolate transition state formed following C-C bond cleavage in the retro-aldol and decarboxylation reactions.</text>
</comment>
<dbReference type="InterPro" id="IPR005493">
    <property type="entry name" value="RraA/RraA-like"/>
</dbReference>
<comment type="subunit">
    <text evidence="3 9">Homotrimer.</text>
</comment>
<evidence type="ECO:0000313" key="11">
    <source>
        <dbReference type="Proteomes" id="UP001205105"/>
    </source>
</evidence>
<dbReference type="PANTHER" id="PTHR33254">
    <property type="entry name" value="4-HYDROXY-4-METHYL-2-OXOGLUTARATE ALDOLASE 3-RELATED"/>
    <property type="match status" value="1"/>
</dbReference>
<dbReference type="EC" id="4.1.3.17" evidence="9"/>